<dbReference type="EMBL" id="ACJW02000003">
    <property type="protein sequence ID" value="EEP67333.1"/>
    <property type="molecule type" value="Genomic_DNA"/>
</dbReference>
<proteinExistence type="predicted"/>
<sequence>MPAVFAVFAPRALEYAVAFQIAVGIFIAHAAGVFFAGFGKFIGIDKAVATCVVRRVDVNHLHAAGIGFLQDFQGFQIFRLDKQIARAVKIHRFGTAGGKGVEGRRLQRAVGIGFAHPVELVTLALMGKVFFAEHEFELFPVNLVFAKGFGENIF</sequence>
<dbReference type="AlphaFoldDB" id="C4GKS4"/>
<feature type="transmembrane region" description="Helical" evidence="1">
    <location>
        <begin position="15"/>
        <end position="38"/>
    </location>
</feature>
<keyword evidence="1" id="KW-1133">Transmembrane helix</keyword>
<name>C4GKS4_9NEIS</name>
<evidence type="ECO:0000256" key="1">
    <source>
        <dbReference type="SAM" id="Phobius"/>
    </source>
</evidence>
<accession>C4GKS4</accession>
<reference evidence="2" key="1">
    <citation type="submission" date="2009-04" db="EMBL/GenBank/DDBJ databases">
        <authorList>
            <person name="Weinstock G."/>
            <person name="Sodergren E."/>
            <person name="Clifton S."/>
            <person name="Fulton L."/>
            <person name="Fulton B."/>
            <person name="Courtney L."/>
            <person name="Fronick C."/>
            <person name="Harrison M."/>
            <person name="Strong C."/>
            <person name="Farmer C."/>
            <person name="Delahaunty K."/>
            <person name="Markovic C."/>
            <person name="Hall O."/>
            <person name="Minx P."/>
            <person name="Tomlinson C."/>
            <person name="Mitreva M."/>
            <person name="Nelson J."/>
            <person name="Hou S."/>
            <person name="Wollam A."/>
            <person name="Pepin K.H."/>
            <person name="Johnson M."/>
            <person name="Bhonagiri V."/>
            <person name="Nash W.E."/>
            <person name="Warren W."/>
            <person name="Chinwalla A."/>
            <person name="Mardis E.R."/>
            <person name="Wilson R.K."/>
        </authorList>
    </citation>
    <scope>NUCLEOTIDE SEQUENCE [LARGE SCALE GENOMIC DNA]</scope>
    <source>
        <strain evidence="2">ATCC 51147</strain>
    </source>
</reference>
<keyword evidence="1" id="KW-0472">Membrane</keyword>
<keyword evidence="3" id="KW-1185">Reference proteome</keyword>
<evidence type="ECO:0000313" key="3">
    <source>
        <dbReference type="Proteomes" id="UP000003009"/>
    </source>
</evidence>
<dbReference type="HOGENOM" id="CLU_1701924_0_0_4"/>
<evidence type="ECO:0000313" key="2">
    <source>
        <dbReference type="EMBL" id="EEP67333.1"/>
    </source>
</evidence>
<keyword evidence="1" id="KW-0812">Transmembrane</keyword>
<organism evidence="2 3">
    <name type="scientific">Kingella oralis ATCC 51147</name>
    <dbReference type="NCBI Taxonomy" id="629741"/>
    <lineage>
        <taxon>Bacteria</taxon>
        <taxon>Pseudomonadati</taxon>
        <taxon>Pseudomonadota</taxon>
        <taxon>Betaproteobacteria</taxon>
        <taxon>Neisseriales</taxon>
        <taxon>Neisseriaceae</taxon>
        <taxon>Kingella</taxon>
    </lineage>
</organism>
<dbReference type="Proteomes" id="UP000003009">
    <property type="component" value="Unassembled WGS sequence"/>
</dbReference>
<gene>
    <name evidence="2" type="ORF">GCWU000324_01580</name>
</gene>
<comment type="caution">
    <text evidence="2">The sequence shown here is derived from an EMBL/GenBank/DDBJ whole genome shotgun (WGS) entry which is preliminary data.</text>
</comment>
<protein>
    <submittedName>
        <fullName evidence="2">Uncharacterized protein</fullName>
    </submittedName>
</protein>